<protein>
    <submittedName>
        <fullName evidence="1">Uncharacterized protein</fullName>
    </submittedName>
</protein>
<organism evidence="1 2">
    <name type="scientific">Rhododendron molle</name>
    <name type="common">Chinese azalea</name>
    <name type="synonym">Azalea mollis</name>
    <dbReference type="NCBI Taxonomy" id="49168"/>
    <lineage>
        <taxon>Eukaryota</taxon>
        <taxon>Viridiplantae</taxon>
        <taxon>Streptophyta</taxon>
        <taxon>Embryophyta</taxon>
        <taxon>Tracheophyta</taxon>
        <taxon>Spermatophyta</taxon>
        <taxon>Magnoliopsida</taxon>
        <taxon>eudicotyledons</taxon>
        <taxon>Gunneridae</taxon>
        <taxon>Pentapetalae</taxon>
        <taxon>asterids</taxon>
        <taxon>Ericales</taxon>
        <taxon>Ericaceae</taxon>
        <taxon>Ericoideae</taxon>
        <taxon>Rhodoreae</taxon>
        <taxon>Rhododendron</taxon>
    </lineage>
</organism>
<dbReference type="Proteomes" id="UP001062846">
    <property type="component" value="Chromosome 13"/>
</dbReference>
<keyword evidence="2" id="KW-1185">Reference proteome</keyword>
<evidence type="ECO:0000313" key="2">
    <source>
        <dbReference type="Proteomes" id="UP001062846"/>
    </source>
</evidence>
<dbReference type="EMBL" id="CM046400">
    <property type="protein sequence ID" value="KAI8526319.1"/>
    <property type="molecule type" value="Genomic_DNA"/>
</dbReference>
<name>A0ACC0LC71_RHOML</name>
<gene>
    <name evidence="1" type="ORF">RHMOL_Rhmol13G0298900</name>
</gene>
<accession>A0ACC0LC71</accession>
<proteinExistence type="predicted"/>
<sequence>MSLPTRWQTSLLSSNRTIKLSSIVSPPLLSLKLSVKLNGITYWKHLLENRDGPNTLKQGEK</sequence>
<reference evidence="1" key="1">
    <citation type="submission" date="2022-02" db="EMBL/GenBank/DDBJ databases">
        <title>Plant Genome Project.</title>
        <authorList>
            <person name="Zhang R.-G."/>
        </authorList>
    </citation>
    <scope>NUCLEOTIDE SEQUENCE</scope>
    <source>
        <strain evidence="1">AT1</strain>
    </source>
</reference>
<comment type="caution">
    <text evidence="1">The sequence shown here is derived from an EMBL/GenBank/DDBJ whole genome shotgun (WGS) entry which is preliminary data.</text>
</comment>
<evidence type="ECO:0000313" key="1">
    <source>
        <dbReference type="EMBL" id="KAI8526319.1"/>
    </source>
</evidence>